<proteinExistence type="inferred from homology"/>
<dbReference type="InterPro" id="IPR008258">
    <property type="entry name" value="Transglycosylase_SLT_dom_1"/>
</dbReference>
<dbReference type="eggNOG" id="COG0741">
    <property type="taxonomic scope" value="Bacteria"/>
</dbReference>
<dbReference type="STRING" id="1348657.M622_08190"/>
<dbReference type="SUPFAM" id="SSF54106">
    <property type="entry name" value="LysM domain"/>
    <property type="match status" value="1"/>
</dbReference>
<dbReference type="CDD" id="cd16894">
    <property type="entry name" value="MltD-like"/>
    <property type="match status" value="1"/>
</dbReference>
<feature type="region of interest" description="Disordered" evidence="2">
    <location>
        <begin position="446"/>
        <end position="519"/>
    </location>
</feature>
<gene>
    <name evidence="4" type="ORF">M622_08190</name>
</gene>
<evidence type="ECO:0000313" key="5">
    <source>
        <dbReference type="Proteomes" id="UP000015455"/>
    </source>
</evidence>
<feature type="region of interest" description="Disordered" evidence="2">
    <location>
        <begin position="1"/>
        <end position="47"/>
    </location>
</feature>
<protein>
    <recommendedName>
        <fullName evidence="3">LysM domain-containing protein</fullName>
    </recommendedName>
</protein>
<dbReference type="GO" id="GO:0000270">
    <property type="term" value="P:peptidoglycan metabolic process"/>
    <property type="evidence" value="ECO:0007669"/>
    <property type="project" value="InterPro"/>
</dbReference>
<dbReference type="AlphaFoldDB" id="S9ZKC3"/>
<dbReference type="GO" id="GO:0016020">
    <property type="term" value="C:membrane"/>
    <property type="evidence" value="ECO:0007669"/>
    <property type="project" value="InterPro"/>
</dbReference>
<dbReference type="Gene3D" id="1.10.530.10">
    <property type="match status" value="1"/>
</dbReference>
<dbReference type="EMBL" id="ATJV01000114">
    <property type="protein sequence ID" value="EPZ13942.1"/>
    <property type="molecule type" value="Genomic_DNA"/>
</dbReference>
<dbReference type="PANTHER" id="PTHR37423">
    <property type="entry name" value="SOLUBLE LYTIC MUREIN TRANSGLYCOSYLASE-RELATED"/>
    <property type="match status" value="1"/>
</dbReference>
<evidence type="ECO:0000256" key="1">
    <source>
        <dbReference type="ARBA" id="ARBA00007734"/>
    </source>
</evidence>
<evidence type="ECO:0000256" key="2">
    <source>
        <dbReference type="SAM" id="MobiDB-lite"/>
    </source>
</evidence>
<dbReference type="Pfam" id="PF01464">
    <property type="entry name" value="SLT"/>
    <property type="match status" value="1"/>
</dbReference>
<feature type="compositionally biased region" description="Polar residues" evidence="2">
    <location>
        <begin position="16"/>
        <end position="26"/>
    </location>
</feature>
<name>S9ZKC3_9RHOO</name>
<reference evidence="4 5" key="1">
    <citation type="submission" date="2013-06" db="EMBL/GenBank/DDBJ databases">
        <title>Draft genome sequence of Thauera terpenica.</title>
        <authorList>
            <person name="Liu B."/>
            <person name="Frostegard A.H."/>
            <person name="Shapleigh J.P."/>
        </authorList>
    </citation>
    <scope>NUCLEOTIDE SEQUENCE [LARGE SCALE GENOMIC DNA]</scope>
    <source>
        <strain evidence="4 5">58Eu</strain>
    </source>
</reference>
<comment type="caution">
    <text evidence="4">The sequence shown here is derived from an EMBL/GenBank/DDBJ whole genome shotgun (WGS) entry which is preliminary data.</text>
</comment>
<dbReference type="Proteomes" id="UP000015455">
    <property type="component" value="Unassembled WGS sequence"/>
</dbReference>
<feature type="domain" description="LysM" evidence="3">
    <location>
        <begin position="366"/>
        <end position="409"/>
    </location>
</feature>
<evidence type="ECO:0000259" key="3">
    <source>
        <dbReference type="PROSITE" id="PS51782"/>
    </source>
</evidence>
<dbReference type="SMART" id="SM00257">
    <property type="entry name" value="LysM"/>
    <property type="match status" value="1"/>
</dbReference>
<accession>S9ZKC3</accession>
<dbReference type="SUPFAM" id="SSF53955">
    <property type="entry name" value="Lysozyme-like"/>
    <property type="match status" value="1"/>
</dbReference>
<dbReference type="InterPro" id="IPR036779">
    <property type="entry name" value="LysM_dom_sf"/>
</dbReference>
<dbReference type="PROSITE" id="PS51782">
    <property type="entry name" value="LYSM"/>
    <property type="match status" value="1"/>
</dbReference>
<comment type="similarity">
    <text evidence="1">Belongs to the transglycosylase Slt family.</text>
</comment>
<organism evidence="4 5">
    <name type="scientific">Thauera terpenica 58Eu</name>
    <dbReference type="NCBI Taxonomy" id="1348657"/>
    <lineage>
        <taxon>Bacteria</taxon>
        <taxon>Pseudomonadati</taxon>
        <taxon>Pseudomonadota</taxon>
        <taxon>Betaproteobacteria</taxon>
        <taxon>Rhodocyclales</taxon>
        <taxon>Zoogloeaceae</taxon>
        <taxon>Thauera</taxon>
    </lineage>
</organism>
<feature type="compositionally biased region" description="Low complexity" evidence="2">
    <location>
        <begin position="27"/>
        <end position="47"/>
    </location>
</feature>
<dbReference type="Pfam" id="PF01476">
    <property type="entry name" value="LysM"/>
    <property type="match status" value="1"/>
</dbReference>
<feature type="compositionally biased region" description="Low complexity" evidence="2">
    <location>
        <begin position="452"/>
        <end position="508"/>
    </location>
</feature>
<dbReference type="InterPro" id="IPR023346">
    <property type="entry name" value="Lysozyme-like_dom_sf"/>
</dbReference>
<keyword evidence="5" id="KW-1185">Reference proteome</keyword>
<dbReference type="GO" id="GO:0008933">
    <property type="term" value="F:peptidoglycan lytic transglycosylase activity"/>
    <property type="evidence" value="ECO:0007669"/>
    <property type="project" value="InterPro"/>
</dbReference>
<dbReference type="PANTHER" id="PTHR37423:SF2">
    <property type="entry name" value="MEMBRANE-BOUND LYTIC MUREIN TRANSGLYCOSYLASE C"/>
    <property type="match status" value="1"/>
</dbReference>
<dbReference type="eggNOG" id="COG1388">
    <property type="taxonomic scope" value="Bacteria"/>
</dbReference>
<dbReference type="Gene3D" id="3.10.350.10">
    <property type="entry name" value="LysM domain"/>
    <property type="match status" value="1"/>
</dbReference>
<evidence type="ECO:0000313" key="4">
    <source>
        <dbReference type="EMBL" id="EPZ13942.1"/>
    </source>
</evidence>
<dbReference type="InterPro" id="IPR018392">
    <property type="entry name" value="LysM"/>
</dbReference>
<dbReference type="InterPro" id="IPR000189">
    <property type="entry name" value="Transglyc_AS"/>
</dbReference>
<dbReference type="PATRIC" id="fig|1348657.5.peg.3668"/>
<dbReference type="PROSITE" id="PS00922">
    <property type="entry name" value="TRANSGLYCOSYLASE"/>
    <property type="match status" value="1"/>
</dbReference>
<dbReference type="CDD" id="cd00118">
    <property type="entry name" value="LysM"/>
    <property type="match status" value="1"/>
</dbReference>
<sequence length="519" mass="55594">MLGASTLIHAEDAAQPPTSAGQTSGPEGQTSGSEGQTSGSGADLGADLAATDTPELNAPAVAVPEAVVSELIVTEADALAPPKRVLTLDLTRDANDIWDRIRRGFGMSDLDSERVSEQQAFYINRPAFLKQVFARGGRYLYYIVDELERRGMPTELALLPMVESSYNPLAYSRSHASGLWQFIPSTGKYYNLTQDSWVDERRDVIASTNAALDYLQKIYEMHGDWHLALASYNWGEGAVQRALKRNADEGLPGEYSHLRMPEETRNYVPKLQAIKNIVSEPELFHFELPYVANEMHFVAVDAPIGVDLATAAELSDMPVDEFLALNPGFNRPVTTMAGQSFIVPTDRARRLREGLEELERSGKVWRLHTVERGEQLSEIAAEHGLTVSELRQINGLAGNTSGAGQTLLVPAGSDPEGALELSSMLPFAGAATRQQGLKIRRTAGAAGGTGLKAPVRSAPAAVRSAPQRAAARSKAAPTQGKPGAKPGKGSPAAKAAKKPSPTAAPAAKAKPKAADSRQR</sequence>